<name>A0AAV0NAT9_9ROSI</name>
<dbReference type="Proteomes" id="UP001154282">
    <property type="component" value="Unassembled WGS sequence"/>
</dbReference>
<accession>A0AAV0NAT9</accession>
<proteinExistence type="predicted"/>
<dbReference type="EMBL" id="CAMGYJ010000008">
    <property type="protein sequence ID" value="CAI0455464.1"/>
    <property type="molecule type" value="Genomic_DNA"/>
</dbReference>
<organism evidence="1 2">
    <name type="scientific">Linum tenue</name>
    <dbReference type="NCBI Taxonomy" id="586396"/>
    <lineage>
        <taxon>Eukaryota</taxon>
        <taxon>Viridiplantae</taxon>
        <taxon>Streptophyta</taxon>
        <taxon>Embryophyta</taxon>
        <taxon>Tracheophyta</taxon>
        <taxon>Spermatophyta</taxon>
        <taxon>Magnoliopsida</taxon>
        <taxon>eudicotyledons</taxon>
        <taxon>Gunneridae</taxon>
        <taxon>Pentapetalae</taxon>
        <taxon>rosids</taxon>
        <taxon>fabids</taxon>
        <taxon>Malpighiales</taxon>
        <taxon>Linaceae</taxon>
        <taxon>Linum</taxon>
    </lineage>
</organism>
<gene>
    <name evidence="1" type="ORF">LITE_LOCUS32340</name>
</gene>
<comment type="caution">
    <text evidence="1">The sequence shown here is derived from an EMBL/GenBank/DDBJ whole genome shotgun (WGS) entry which is preliminary data.</text>
</comment>
<dbReference type="AlphaFoldDB" id="A0AAV0NAT9"/>
<keyword evidence="2" id="KW-1185">Reference proteome</keyword>
<reference evidence="1" key="1">
    <citation type="submission" date="2022-08" db="EMBL/GenBank/DDBJ databases">
        <authorList>
            <person name="Gutierrez-Valencia J."/>
        </authorList>
    </citation>
    <scope>NUCLEOTIDE SEQUENCE</scope>
</reference>
<evidence type="ECO:0000313" key="1">
    <source>
        <dbReference type="EMBL" id="CAI0455464.1"/>
    </source>
</evidence>
<sequence>MAPFEFNSTTHFLASYDSTTIDVYELMISSTSSPPSAVRATDCKLVTIIATCSRDQLEENQYDALKLFDEEIAGRDLRNLAEDLSQSHFYVNPLGNTFIDVSGGGGGFVDPAFGVQFFRLNDTFNWSQYGAVNPPPPSSVANLWDTRHGFPCRSGEKSEAIVDYKKQLKEKDEKLGELKTQLKSNTLDLESAKRDLEKYQKWCYDFRYRYRDTISASEAPAKIRRRRVKVARSTFLALSPPAVPISPVQCRVPSFKEEAIDAFWLLDEDCGGLPPPPAVQVWSADGKFDAENWWCIKANRRVQGGGETTMLVYYDGDFDYAVIDNPMTSRKERVSVPYKVKNGEFAADRNFSLGYFPFTWEVRVVFTYRW</sequence>
<evidence type="ECO:0000313" key="2">
    <source>
        <dbReference type="Proteomes" id="UP001154282"/>
    </source>
</evidence>
<protein>
    <submittedName>
        <fullName evidence="1">Uncharacterized protein</fullName>
    </submittedName>
</protein>